<dbReference type="OrthoDB" id="5580651at2759"/>
<sequence length="473" mass="51575">MQSQTDQRTAVAELAQKLLSRDAVEFNSAINQTFAARAQYTGHGLKISGASNLKHAAWLFNFVDSGQAAVIEDVKWHEHSSTAEVTSYRFLCPRVFPLFSLAFKVKTQLRFHAEGTATPTPGQVHGPVARAPRKTDEVHYVTSFHDDWVAEQLIHRFGFIKFFFDYLFTPVVTWLVLFFSNIAFDVHARVASSHRHYVEPSVRKLATEHLPSDVTRNLDSGFRRGRKLAKGSGARLFDLVDTLAYFPLTAVESLAQFGFHAAGHVSPVPLPTPFVYYGHVEHAFRPMKINSASQRVEQMNRSLHPKQKQETKQPEKAEPKVNGGGAEDDNGVKPAQIQVGSNIKTAGGGGGVGGDDEGVPQAKTVDIASRINNEAEEKPAPAEEKPKDSLYDQLRKDGIVGPGAPPMQRNESEESTSDDAAQAGTNGSQPKSGSAKKSSSGKKKSKKNKGAKADDHAPPPSFKQGLEDAQGAK</sequence>
<keyword evidence="4" id="KW-1185">Reference proteome</keyword>
<dbReference type="InParanoid" id="A0A316YV68"/>
<evidence type="ECO:0000256" key="1">
    <source>
        <dbReference type="SAM" id="MobiDB-lite"/>
    </source>
</evidence>
<keyword evidence="2" id="KW-0812">Transmembrane</keyword>
<name>A0A316YV68_9BASI</name>
<proteinExistence type="predicted"/>
<organism evidence="3 4">
    <name type="scientific">Acaromyces ingoldii</name>
    <dbReference type="NCBI Taxonomy" id="215250"/>
    <lineage>
        <taxon>Eukaryota</taxon>
        <taxon>Fungi</taxon>
        <taxon>Dikarya</taxon>
        <taxon>Basidiomycota</taxon>
        <taxon>Ustilaginomycotina</taxon>
        <taxon>Exobasidiomycetes</taxon>
        <taxon>Exobasidiales</taxon>
        <taxon>Cryptobasidiaceae</taxon>
        <taxon>Acaromyces</taxon>
    </lineage>
</organism>
<protein>
    <submittedName>
        <fullName evidence="3">Uncharacterized protein</fullName>
    </submittedName>
</protein>
<gene>
    <name evidence="3" type="ORF">FA10DRAFT_263433</name>
</gene>
<keyword evidence="2" id="KW-1133">Transmembrane helix</keyword>
<feature type="region of interest" description="Disordered" evidence="1">
    <location>
        <begin position="294"/>
        <end position="333"/>
    </location>
</feature>
<dbReference type="Proteomes" id="UP000245768">
    <property type="component" value="Unassembled WGS sequence"/>
</dbReference>
<keyword evidence="2" id="KW-0472">Membrane</keyword>
<evidence type="ECO:0000313" key="4">
    <source>
        <dbReference type="Proteomes" id="UP000245768"/>
    </source>
</evidence>
<feature type="compositionally biased region" description="Basic and acidic residues" evidence="1">
    <location>
        <begin position="373"/>
        <end position="398"/>
    </location>
</feature>
<feature type="region of interest" description="Disordered" evidence="1">
    <location>
        <begin position="371"/>
        <end position="473"/>
    </location>
</feature>
<feature type="compositionally biased region" description="Basic and acidic residues" evidence="1">
    <location>
        <begin position="307"/>
        <end position="319"/>
    </location>
</feature>
<feature type="transmembrane region" description="Helical" evidence="2">
    <location>
        <begin position="163"/>
        <end position="184"/>
    </location>
</feature>
<dbReference type="GeneID" id="37042137"/>
<dbReference type="AlphaFoldDB" id="A0A316YV68"/>
<feature type="compositionally biased region" description="Basic residues" evidence="1">
    <location>
        <begin position="439"/>
        <end position="450"/>
    </location>
</feature>
<accession>A0A316YV68</accession>
<feature type="region of interest" description="Disordered" evidence="1">
    <location>
        <begin position="341"/>
        <end position="360"/>
    </location>
</feature>
<evidence type="ECO:0000313" key="3">
    <source>
        <dbReference type="EMBL" id="PWN92674.1"/>
    </source>
</evidence>
<reference evidence="3 4" key="1">
    <citation type="journal article" date="2018" name="Mol. Biol. Evol.">
        <title>Broad Genomic Sampling Reveals a Smut Pathogenic Ancestry of the Fungal Clade Ustilaginomycotina.</title>
        <authorList>
            <person name="Kijpornyongpan T."/>
            <person name="Mondo S.J."/>
            <person name="Barry K."/>
            <person name="Sandor L."/>
            <person name="Lee J."/>
            <person name="Lipzen A."/>
            <person name="Pangilinan J."/>
            <person name="LaButti K."/>
            <person name="Hainaut M."/>
            <person name="Henrissat B."/>
            <person name="Grigoriev I.V."/>
            <person name="Spatafora J.W."/>
            <person name="Aime M.C."/>
        </authorList>
    </citation>
    <scope>NUCLEOTIDE SEQUENCE [LARGE SCALE GENOMIC DNA]</scope>
    <source>
        <strain evidence="3 4">MCA 4198</strain>
    </source>
</reference>
<dbReference type="RefSeq" id="XP_025379872.1">
    <property type="nucleotide sequence ID" value="XM_025520221.1"/>
</dbReference>
<dbReference type="EMBL" id="KZ819634">
    <property type="protein sequence ID" value="PWN92674.1"/>
    <property type="molecule type" value="Genomic_DNA"/>
</dbReference>
<evidence type="ECO:0000256" key="2">
    <source>
        <dbReference type="SAM" id="Phobius"/>
    </source>
</evidence>